<reference evidence="2" key="2">
    <citation type="submission" date="2009-11" db="EMBL/GenBank/DDBJ databases">
        <title>The Genome Sequence of Allomyces macrogynus strain ATCC 38327.</title>
        <authorList>
            <consortium name="The Broad Institute Genome Sequencing Platform"/>
            <person name="Russ C."/>
            <person name="Cuomo C."/>
            <person name="Shea T."/>
            <person name="Young S.K."/>
            <person name="Zeng Q."/>
            <person name="Koehrsen M."/>
            <person name="Haas B."/>
            <person name="Borodovsky M."/>
            <person name="Guigo R."/>
            <person name="Alvarado L."/>
            <person name="Berlin A."/>
            <person name="Borenstein D."/>
            <person name="Chen Z."/>
            <person name="Engels R."/>
            <person name="Freedman E."/>
            <person name="Gellesch M."/>
            <person name="Goldberg J."/>
            <person name="Griggs A."/>
            <person name="Gujja S."/>
            <person name="Heiman D."/>
            <person name="Hepburn T."/>
            <person name="Howarth C."/>
            <person name="Jen D."/>
            <person name="Larson L."/>
            <person name="Lewis B."/>
            <person name="Mehta T."/>
            <person name="Park D."/>
            <person name="Pearson M."/>
            <person name="Roberts A."/>
            <person name="Saif S."/>
            <person name="Shenoy N."/>
            <person name="Sisk P."/>
            <person name="Stolte C."/>
            <person name="Sykes S."/>
            <person name="Walk T."/>
            <person name="White J."/>
            <person name="Yandava C."/>
            <person name="Burger G."/>
            <person name="Gray M.W."/>
            <person name="Holland P.W.H."/>
            <person name="King N."/>
            <person name="Lang F.B.F."/>
            <person name="Roger A.J."/>
            <person name="Ruiz-Trillo I."/>
            <person name="Lander E."/>
            <person name="Nusbaum C."/>
        </authorList>
    </citation>
    <scope>NUCLEOTIDE SEQUENCE [LARGE SCALE GENOMIC DNA]</scope>
    <source>
        <strain evidence="2">ATCC 38327</strain>
    </source>
</reference>
<evidence type="ECO:0000313" key="1">
    <source>
        <dbReference type="EMBL" id="KNE57423.1"/>
    </source>
</evidence>
<evidence type="ECO:0000313" key="2">
    <source>
        <dbReference type="Proteomes" id="UP000054350"/>
    </source>
</evidence>
<protein>
    <submittedName>
        <fullName evidence="1">Uncharacterized protein</fullName>
    </submittedName>
</protein>
<keyword evidence="2" id="KW-1185">Reference proteome</keyword>
<dbReference type="AlphaFoldDB" id="A0A0L0S4E6"/>
<reference evidence="1 2" key="1">
    <citation type="submission" date="2009-11" db="EMBL/GenBank/DDBJ databases">
        <title>Annotation of Allomyces macrogynus ATCC 38327.</title>
        <authorList>
            <consortium name="The Broad Institute Genome Sequencing Platform"/>
            <person name="Russ C."/>
            <person name="Cuomo C."/>
            <person name="Burger G."/>
            <person name="Gray M.W."/>
            <person name="Holland P.W.H."/>
            <person name="King N."/>
            <person name="Lang F.B.F."/>
            <person name="Roger A.J."/>
            <person name="Ruiz-Trillo I."/>
            <person name="Young S.K."/>
            <person name="Zeng Q."/>
            <person name="Gargeya S."/>
            <person name="Fitzgerald M."/>
            <person name="Haas B."/>
            <person name="Abouelleil A."/>
            <person name="Alvarado L."/>
            <person name="Arachchi H.M."/>
            <person name="Berlin A."/>
            <person name="Chapman S.B."/>
            <person name="Gearin G."/>
            <person name="Goldberg J."/>
            <person name="Griggs A."/>
            <person name="Gujja S."/>
            <person name="Hansen M."/>
            <person name="Heiman D."/>
            <person name="Howarth C."/>
            <person name="Larimer J."/>
            <person name="Lui A."/>
            <person name="MacDonald P.J.P."/>
            <person name="McCowen C."/>
            <person name="Montmayeur A."/>
            <person name="Murphy C."/>
            <person name="Neiman D."/>
            <person name="Pearson M."/>
            <person name="Priest M."/>
            <person name="Roberts A."/>
            <person name="Saif S."/>
            <person name="Shea T."/>
            <person name="Sisk P."/>
            <person name="Stolte C."/>
            <person name="Sykes S."/>
            <person name="Wortman J."/>
            <person name="Nusbaum C."/>
            <person name="Birren B."/>
        </authorList>
    </citation>
    <scope>NUCLEOTIDE SEQUENCE [LARGE SCALE GENOMIC DNA]</scope>
    <source>
        <strain evidence="1 2">ATCC 38327</strain>
    </source>
</reference>
<name>A0A0L0S4E6_ALLM3</name>
<organism evidence="1 2">
    <name type="scientific">Allomyces macrogynus (strain ATCC 38327)</name>
    <name type="common">Allomyces javanicus var. macrogynus</name>
    <dbReference type="NCBI Taxonomy" id="578462"/>
    <lineage>
        <taxon>Eukaryota</taxon>
        <taxon>Fungi</taxon>
        <taxon>Fungi incertae sedis</taxon>
        <taxon>Blastocladiomycota</taxon>
        <taxon>Blastocladiomycetes</taxon>
        <taxon>Blastocladiales</taxon>
        <taxon>Blastocladiaceae</taxon>
        <taxon>Allomyces</taxon>
    </lineage>
</organism>
<dbReference type="EMBL" id="GG745331">
    <property type="protein sequence ID" value="KNE57423.1"/>
    <property type="molecule type" value="Genomic_DNA"/>
</dbReference>
<dbReference type="OrthoDB" id="10515318at2759"/>
<dbReference type="Proteomes" id="UP000054350">
    <property type="component" value="Unassembled WGS sequence"/>
</dbReference>
<proteinExistence type="predicted"/>
<dbReference type="VEuPathDB" id="FungiDB:AMAG_03141"/>
<sequence length="296" mass="32469">MTYLTDANAKLLHVTALAIHGIHSTGIPGILNMPKCRTLVLEGKLVFLNHEMRRRFMEHLPQNEDLSVMEGPAVLAGTGGYRPKEIAITTLVANEFPPNLRTLSVPLPFFEQLLPTLSEGLNATASAPAVTELTLLACLLTDFILEQLAALPHLAHLSAPVQSSLGDTPVRVLHTTSHSTDIVFPSLKKIETTPAFFDLDHNATFSELEKIAIRVVPDHLIAMRLGVPHTPKLLGITLKICNAPWVSPTFGRTVIHHDAHEVDETIRTRAPLLKTVKSRMPKHMAKIARVLSVLLV</sequence>
<accession>A0A0L0S4E6</accession>
<gene>
    <name evidence="1" type="ORF">AMAG_03141</name>
</gene>